<accession>A0A1G2GZB8</accession>
<sequence>MRDDKHIAIKLRKEGKSYNKISKELNIAKSTLSGWFSGLDWSDIIKQELARKANYVARKRLRLVNKQRREMWERWRQEHRDKAAYQFPLLKKNPLFLAGLMLYWGEGDSLMKNGFVRLTNTHPEMITIFTSFLIDVCDTPEEKIRVQMTLYPDLKEHACKDVWLRATRLRYNQFIKTQYIKGRHPTKRLSYGICCVYVTSRGLKEKIFTWLKLYKDELLCKNKLLKLRV</sequence>
<reference evidence="1 2" key="1">
    <citation type="journal article" date="2016" name="Nat. Commun.">
        <title>Thousands of microbial genomes shed light on interconnected biogeochemical processes in an aquifer system.</title>
        <authorList>
            <person name="Anantharaman K."/>
            <person name="Brown C.T."/>
            <person name="Hug L.A."/>
            <person name="Sharon I."/>
            <person name="Castelle C.J."/>
            <person name="Probst A.J."/>
            <person name="Thomas B.C."/>
            <person name="Singh A."/>
            <person name="Wilkins M.J."/>
            <person name="Karaoz U."/>
            <person name="Brodie E.L."/>
            <person name="Williams K.H."/>
            <person name="Hubbard S.S."/>
            <person name="Banfield J.F."/>
        </authorList>
    </citation>
    <scope>NUCLEOTIDE SEQUENCE [LARGE SCALE GENOMIC DNA]</scope>
</reference>
<dbReference type="InterPro" id="IPR036388">
    <property type="entry name" value="WH-like_DNA-bd_sf"/>
</dbReference>
<evidence type="ECO:0000313" key="2">
    <source>
        <dbReference type="Proteomes" id="UP000178186"/>
    </source>
</evidence>
<dbReference type="Proteomes" id="UP000178186">
    <property type="component" value="Unassembled WGS sequence"/>
</dbReference>
<evidence type="ECO:0000313" key="1">
    <source>
        <dbReference type="EMBL" id="OGZ55564.1"/>
    </source>
</evidence>
<protein>
    <submittedName>
        <fullName evidence="1">Uncharacterized protein</fullName>
    </submittedName>
</protein>
<dbReference type="AlphaFoldDB" id="A0A1G2GZB8"/>
<gene>
    <name evidence="1" type="ORF">A3H64_01350</name>
</gene>
<dbReference type="EMBL" id="MHNY01000026">
    <property type="protein sequence ID" value="OGZ55564.1"/>
    <property type="molecule type" value="Genomic_DNA"/>
</dbReference>
<dbReference type="Gene3D" id="1.10.10.10">
    <property type="entry name" value="Winged helix-like DNA-binding domain superfamily/Winged helix DNA-binding domain"/>
    <property type="match status" value="1"/>
</dbReference>
<proteinExistence type="predicted"/>
<comment type="caution">
    <text evidence="1">The sequence shown here is derived from an EMBL/GenBank/DDBJ whole genome shotgun (WGS) entry which is preliminary data.</text>
</comment>
<organism evidence="1 2">
    <name type="scientific">Candidatus Ryanbacteria bacterium RIFCSPLOWO2_02_FULL_45_11c</name>
    <dbReference type="NCBI Taxonomy" id="1802128"/>
    <lineage>
        <taxon>Bacteria</taxon>
        <taxon>Candidatus Ryaniibacteriota</taxon>
    </lineage>
</organism>
<name>A0A1G2GZB8_9BACT</name>